<dbReference type="Gene3D" id="2.40.100.10">
    <property type="entry name" value="Cyclophilin-like"/>
    <property type="match status" value="1"/>
</dbReference>
<feature type="domain" description="PPIase cyclophilin-type" evidence="10">
    <location>
        <begin position="43"/>
        <end position="195"/>
    </location>
</feature>
<dbReference type="SUPFAM" id="SSF50891">
    <property type="entry name" value="Cyclophilin-like"/>
    <property type="match status" value="1"/>
</dbReference>
<evidence type="ECO:0000256" key="2">
    <source>
        <dbReference type="ARBA" id="ARBA00007365"/>
    </source>
</evidence>
<dbReference type="InterPro" id="IPR029000">
    <property type="entry name" value="Cyclophilin-like_dom_sf"/>
</dbReference>
<keyword evidence="5 6" id="KW-0413">Isomerase</keyword>
<dbReference type="PROSITE" id="PS00170">
    <property type="entry name" value="CSA_PPIASE_1"/>
    <property type="match status" value="1"/>
</dbReference>
<protein>
    <recommendedName>
        <fullName evidence="3 6">peptidylprolyl isomerase</fullName>
        <ecNumber evidence="3 6">5.2.1.8</ecNumber>
    </recommendedName>
</protein>
<evidence type="ECO:0000256" key="8">
    <source>
        <dbReference type="SAM" id="SignalP"/>
    </source>
</evidence>
<evidence type="ECO:0000259" key="9">
    <source>
        <dbReference type="PROSITE" id="PS50059"/>
    </source>
</evidence>
<dbReference type="EMBL" id="BAABCA010000007">
    <property type="protein sequence ID" value="GAA4238954.1"/>
    <property type="molecule type" value="Genomic_DNA"/>
</dbReference>
<dbReference type="InterPro" id="IPR046357">
    <property type="entry name" value="PPIase_dom_sf"/>
</dbReference>
<accession>A0ABP8CGT2</accession>
<organism evidence="11 12">
    <name type="scientific">Postechiella marina</name>
    <dbReference type="NCBI Taxonomy" id="943941"/>
    <lineage>
        <taxon>Bacteria</taxon>
        <taxon>Pseudomonadati</taxon>
        <taxon>Bacteroidota</taxon>
        <taxon>Flavobacteriia</taxon>
        <taxon>Flavobacteriales</taxon>
        <taxon>Flavobacteriaceae</taxon>
        <taxon>Postechiella</taxon>
    </lineage>
</organism>
<evidence type="ECO:0000313" key="12">
    <source>
        <dbReference type="Proteomes" id="UP001501496"/>
    </source>
</evidence>
<evidence type="ECO:0000256" key="1">
    <source>
        <dbReference type="ARBA" id="ARBA00000971"/>
    </source>
</evidence>
<keyword evidence="7" id="KW-0175">Coiled coil</keyword>
<dbReference type="PROSITE" id="PS50059">
    <property type="entry name" value="FKBP_PPIASE"/>
    <property type="match status" value="1"/>
</dbReference>
<evidence type="ECO:0000256" key="6">
    <source>
        <dbReference type="PROSITE-ProRule" id="PRU00277"/>
    </source>
</evidence>
<comment type="caution">
    <text evidence="11">The sequence shown here is derived from an EMBL/GenBank/DDBJ whole genome shotgun (WGS) entry which is preliminary data.</text>
</comment>
<evidence type="ECO:0000256" key="7">
    <source>
        <dbReference type="SAM" id="Coils"/>
    </source>
</evidence>
<dbReference type="PRINTS" id="PR00153">
    <property type="entry name" value="CSAPPISMRASE"/>
</dbReference>
<dbReference type="Pfam" id="PF00254">
    <property type="entry name" value="FKBP_C"/>
    <property type="match status" value="1"/>
</dbReference>
<comment type="similarity">
    <text evidence="2">Belongs to the cyclophilin-type PPIase family.</text>
</comment>
<dbReference type="CDD" id="cd00317">
    <property type="entry name" value="cyclophilin"/>
    <property type="match status" value="1"/>
</dbReference>
<keyword evidence="8" id="KW-0732">Signal</keyword>
<dbReference type="InterPro" id="IPR020892">
    <property type="entry name" value="Cyclophilin-type_PPIase_CS"/>
</dbReference>
<dbReference type="Gene3D" id="3.10.50.40">
    <property type="match status" value="1"/>
</dbReference>
<dbReference type="Pfam" id="PF00160">
    <property type="entry name" value="Pro_isomerase"/>
    <property type="match status" value="1"/>
</dbReference>
<dbReference type="InterPro" id="IPR044666">
    <property type="entry name" value="Cyclophilin_A-like"/>
</dbReference>
<keyword evidence="12" id="KW-1185">Reference proteome</keyword>
<dbReference type="SUPFAM" id="SSF54534">
    <property type="entry name" value="FKBP-like"/>
    <property type="match status" value="1"/>
</dbReference>
<sequence length="376" mass="41729">MRVLKTSFKSLFVILITISLSSCKAQYPDLEDGIYAEIITTKGVMLAKLDYKKVPITVANFVSLAEGTNTMVKEEYKKKKYYNGLIFHRVIDKFMIQGGDPTGTGSGNPGYKFNGEFHPDLKHDKAGVLSMANSGPNTNGSQFFIMEVPKPFLDNNYNVFGQLIEGIDIQDSISNVKTNPEDRPLEDVVIQELNIIRKGKEAKKFDAPNVFVNHFAEVERLEKEKKAKAKAILEATKAKFDKQKQNAINLPSGLQYFVSEKGKGEKLTENDIVSAHYAVYFESGKILETSNLKTAEALDIVNEKRKAADAYQPIEADISPSAGMIAGFKEGLQQLNVGDKATLFIPYHLAYGEAGNRGIPAKSNIIFEVEILEIIK</sequence>
<dbReference type="PANTHER" id="PTHR45625:SF4">
    <property type="entry name" value="PEPTIDYLPROLYL ISOMERASE DOMAIN AND WD REPEAT-CONTAINING PROTEIN 1"/>
    <property type="match status" value="1"/>
</dbReference>
<dbReference type="EC" id="5.2.1.8" evidence="3 6"/>
<evidence type="ECO:0000256" key="4">
    <source>
        <dbReference type="ARBA" id="ARBA00023110"/>
    </source>
</evidence>
<dbReference type="GO" id="GO:0016853">
    <property type="term" value="F:isomerase activity"/>
    <property type="evidence" value="ECO:0007669"/>
    <property type="project" value="UniProtKB-KW"/>
</dbReference>
<feature type="signal peptide" evidence="8">
    <location>
        <begin position="1"/>
        <end position="25"/>
    </location>
</feature>
<reference evidence="12" key="1">
    <citation type="journal article" date="2019" name="Int. J. Syst. Evol. Microbiol.">
        <title>The Global Catalogue of Microorganisms (GCM) 10K type strain sequencing project: providing services to taxonomists for standard genome sequencing and annotation.</title>
        <authorList>
            <consortium name="The Broad Institute Genomics Platform"/>
            <consortium name="The Broad Institute Genome Sequencing Center for Infectious Disease"/>
            <person name="Wu L."/>
            <person name="Ma J."/>
        </authorList>
    </citation>
    <scope>NUCLEOTIDE SEQUENCE [LARGE SCALE GENOMIC DNA]</scope>
    <source>
        <strain evidence="12">JCM 17630</strain>
    </source>
</reference>
<dbReference type="PANTHER" id="PTHR45625">
    <property type="entry name" value="PEPTIDYL-PROLYL CIS-TRANS ISOMERASE-RELATED"/>
    <property type="match status" value="1"/>
</dbReference>
<dbReference type="RefSeq" id="WP_344789302.1">
    <property type="nucleotide sequence ID" value="NZ_BAABCA010000007.1"/>
</dbReference>
<evidence type="ECO:0000256" key="5">
    <source>
        <dbReference type="ARBA" id="ARBA00023235"/>
    </source>
</evidence>
<evidence type="ECO:0000259" key="10">
    <source>
        <dbReference type="PROSITE" id="PS50072"/>
    </source>
</evidence>
<gene>
    <name evidence="11" type="ORF">GCM10022291_31420</name>
</gene>
<evidence type="ECO:0000313" key="11">
    <source>
        <dbReference type="EMBL" id="GAA4238954.1"/>
    </source>
</evidence>
<proteinExistence type="inferred from homology"/>
<evidence type="ECO:0000256" key="3">
    <source>
        <dbReference type="ARBA" id="ARBA00013194"/>
    </source>
</evidence>
<dbReference type="InterPro" id="IPR001179">
    <property type="entry name" value="PPIase_FKBP_dom"/>
</dbReference>
<comment type="catalytic activity">
    <reaction evidence="1 6">
        <text>[protein]-peptidylproline (omega=180) = [protein]-peptidylproline (omega=0)</text>
        <dbReference type="Rhea" id="RHEA:16237"/>
        <dbReference type="Rhea" id="RHEA-COMP:10747"/>
        <dbReference type="Rhea" id="RHEA-COMP:10748"/>
        <dbReference type="ChEBI" id="CHEBI:83833"/>
        <dbReference type="ChEBI" id="CHEBI:83834"/>
        <dbReference type="EC" id="5.2.1.8"/>
    </reaction>
</comment>
<feature type="chain" id="PRO_5046102077" description="peptidylprolyl isomerase" evidence="8">
    <location>
        <begin position="26"/>
        <end position="376"/>
    </location>
</feature>
<feature type="coiled-coil region" evidence="7">
    <location>
        <begin position="218"/>
        <end position="246"/>
    </location>
</feature>
<dbReference type="PROSITE" id="PS50072">
    <property type="entry name" value="CSA_PPIASE_2"/>
    <property type="match status" value="1"/>
</dbReference>
<dbReference type="PROSITE" id="PS51257">
    <property type="entry name" value="PROKAR_LIPOPROTEIN"/>
    <property type="match status" value="1"/>
</dbReference>
<keyword evidence="4 6" id="KW-0697">Rotamase</keyword>
<feature type="domain" description="PPIase FKBP-type" evidence="9">
    <location>
        <begin position="270"/>
        <end position="375"/>
    </location>
</feature>
<name>A0ABP8CGT2_9FLAO</name>
<dbReference type="Proteomes" id="UP001501496">
    <property type="component" value="Unassembled WGS sequence"/>
</dbReference>
<dbReference type="InterPro" id="IPR002130">
    <property type="entry name" value="Cyclophilin-type_PPIase_dom"/>
</dbReference>